<sequence length="427" mass="47366">MVSRDKLYELVWAEPMTKVSARFGVSGSYMARVCDMLNVPRPGRGHWTKLELGKADPAPPLPEAADGDPLVWPNDAMSVPKPRPAVRKSRSVPTAPDRSMPKVHPLVSGVKGLFLNSRPMGENGLLRPFKRALPDVSASPEQLDRALLLANALYTAFEEAGHRVALASGSSSRRPSIDEREASGNGQHYDPYPAPWRPDRPTIVQVGDVKVGLVVHEMTENVTVRYVNGAFVRDTPELAARMTRTRRDNWSTTKDLPSGRLRVIAYSPNASVDWSKGWKEGKGEAAGLSVDTIVKAVSGQARALAAKEAEAAHQAEVRRQAWAEEQERWRREDDRRRTAKSFEDSRVALANVIEQWCRVMEIERFFSSAEDQASRLSGDEKALVLERLGLARALLGSQDPLDFLRGWKSPAELYRPQYPDASATDGR</sequence>
<feature type="region of interest" description="Disordered" evidence="1">
    <location>
        <begin position="167"/>
        <end position="196"/>
    </location>
</feature>
<dbReference type="AlphaFoldDB" id="A0A7W7NQP3"/>
<accession>A0A7W7NQP3</accession>
<evidence type="ECO:0000313" key="3">
    <source>
        <dbReference type="Proteomes" id="UP000575241"/>
    </source>
</evidence>
<reference evidence="2 3" key="1">
    <citation type="submission" date="2020-08" db="EMBL/GenBank/DDBJ databases">
        <title>Functional genomics of gut bacteria from endangered species of beetles.</title>
        <authorList>
            <person name="Carlos-Shanley C."/>
        </authorList>
    </citation>
    <scope>NUCLEOTIDE SEQUENCE [LARGE SCALE GENOMIC DNA]</scope>
    <source>
        <strain evidence="2 3">S00224</strain>
    </source>
</reference>
<evidence type="ECO:0000256" key="1">
    <source>
        <dbReference type="SAM" id="MobiDB-lite"/>
    </source>
</evidence>
<dbReference type="Proteomes" id="UP000575241">
    <property type="component" value="Unassembled WGS sequence"/>
</dbReference>
<dbReference type="EMBL" id="JACHLN010000001">
    <property type="protein sequence ID" value="MBB4836986.1"/>
    <property type="molecule type" value="Genomic_DNA"/>
</dbReference>
<proteinExistence type="predicted"/>
<keyword evidence="3" id="KW-1185">Reference proteome</keyword>
<protein>
    <submittedName>
        <fullName evidence="2">Uncharacterized protein</fullName>
    </submittedName>
</protein>
<organism evidence="2 3">
    <name type="scientific">Sphingomonas kyeonggiensis</name>
    <dbReference type="NCBI Taxonomy" id="1268553"/>
    <lineage>
        <taxon>Bacteria</taxon>
        <taxon>Pseudomonadati</taxon>
        <taxon>Pseudomonadota</taxon>
        <taxon>Alphaproteobacteria</taxon>
        <taxon>Sphingomonadales</taxon>
        <taxon>Sphingomonadaceae</taxon>
        <taxon>Sphingomonas</taxon>
    </lineage>
</organism>
<evidence type="ECO:0000313" key="2">
    <source>
        <dbReference type="EMBL" id="MBB4836986.1"/>
    </source>
</evidence>
<dbReference type="RefSeq" id="WP_184160805.1">
    <property type="nucleotide sequence ID" value="NZ_JACHLN010000001.1"/>
</dbReference>
<comment type="caution">
    <text evidence="2">The sequence shown here is derived from an EMBL/GenBank/DDBJ whole genome shotgun (WGS) entry which is preliminary data.</text>
</comment>
<feature type="region of interest" description="Disordered" evidence="1">
    <location>
        <begin position="77"/>
        <end position="103"/>
    </location>
</feature>
<name>A0A7W7NQP3_9SPHN</name>
<gene>
    <name evidence="2" type="ORF">HNP52_000037</name>
</gene>